<evidence type="ECO:0000313" key="3">
    <source>
        <dbReference type="Proteomes" id="UP000723714"/>
    </source>
</evidence>
<keyword evidence="1" id="KW-0460">Magnesium</keyword>
<dbReference type="RefSeq" id="WP_216242493.1">
    <property type="nucleotide sequence ID" value="NZ_JABACJ020000012.1"/>
</dbReference>
<keyword evidence="1" id="KW-0547">Nucleotide-binding</keyword>
<organism evidence="2 3">
    <name type="scientific">Faecalicatena faecalis</name>
    <dbReference type="NCBI Taxonomy" id="2726362"/>
    <lineage>
        <taxon>Bacteria</taxon>
        <taxon>Bacillati</taxon>
        <taxon>Bacillota</taxon>
        <taxon>Clostridia</taxon>
        <taxon>Lachnospirales</taxon>
        <taxon>Lachnospiraceae</taxon>
        <taxon>Faecalicatena</taxon>
    </lineage>
</organism>
<gene>
    <name evidence="2" type="ORF">HGO97_013320</name>
</gene>
<reference evidence="2 3" key="1">
    <citation type="submission" date="2021-06" db="EMBL/GenBank/DDBJ databases">
        <title>Faecalicatena sp. nov. isolated from porcine feces.</title>
        <authorList>
            <person name="Oh B.S."/>
            <person name="Lee J.H."/>
        </authorList>
    </citation>
    <scope>NUCLEOTIDE SEQUENCE [LARGE SCALE GENOMIC DNA]</scope>
    <source>
        <strain evidence="2 3">AGMB00832</strain>
    </source>
</reference>
<keyword evidence="1" id="KW-0479">Metal-binding</keyword>
<protein>
    <recommendedName>
        <fullName evidence="1">5-formyltetrahydrofolate cyclo-ligase</fullName>
        <ecNumber evidence="1">6.3.3.2</ecNumber>
    </recommendedName>
</protein>
<evidence type="ECO:0000313" key="2">
    <source>
        <dbReference type="EMBL" id="MBU3876788.1"/>
    </source>
</evidence>
<evidence type="ECO:0000256" key="1">
    <source>
        <dbReference type="RuleBase" id="RU361279"/>
    </source>
</evidence>
<dbReference type="GO" id="GO:0030272">
    <property type="term" value="F:5-formyltetrahydrofolate cyclo-ligase activity"/>
    <property type="evidence" value="ECO:0007669"/>
    <property type="project" value="UniProtKB-EC"/>
</dbReference>
<keyword evidence="1" id="KW-0067">ATP-binding</keyword>
<comment type="cofactor">
    <cofactor evidence="1">
        <name>Mg(2+)</name>
        <dbReference type="ChEBI" id="CHEBI:18420"/>
    </cofactor>
</comment>
<dbReference type="PANTHER" id="PTHR23407:SF1">
    <property type="entry name" value="5-FORMYLTETRAHYDROFOLATE CYCLO-LIGASE"/>
    <property type="match status" value="1"/>
</dbReference>
<keyword evidence="3" id="KW-1185">Reference proteome</keyword>
<accession>A0ABS6D5P9</accession>
<keyword evidence="2" id="KW-0436">Ligase</keyword>
<comment type="similarity">
    <text evidence="1">Belongs to the 5-formyltetrahydrofolate cyclo-ligase family.</text>
</comment>
<dbReference type="Proteomes" id="UP000723714">
    <property type="component" value="Unassembled WGS sequence"/>
</dbReference>
<name>A0ABS6D5P9_9FIRM</name>
<dbReference type="InterPro" id="IPR002698">
    <property type="entry name" value="FTHF_cligase"/>
</dbReference>
<comment type="catalytic activity">
    <reaction evidence="1">
        <text>(6S)-5-formyl-5,6,7,8-tetrahydrofolate + ATP = (6R)-5,10-methenyltetrahydrofolate + ADP + phosphate</text>
        <dbReference type="Rhea" id="RHEA:10488"/>
        <dbReference type="ChEBI" id="CHEBI:30616"/>
        <dbReference type="ChEBI" id="CHEBI:43474"/>
        <dbReference type="ChEBI" id="CHEBI:57455"/>
        <dbReference type="ChEBI" id="CHEBI:57457"/>
        <dbReference type="ChEBI" id="CHEBI:456216"/>
        <dbReference type="EC" id="6.3.3.2"/>
    </reaction>
</comment>
<sequence length="190" mass="22002">METKKDIRRQVRSARAGLPEGKRIAYSASIQHKLLEHPFYQQADEIYCYVSFGDEVITAQILEESFRQGKKVAVPKILTEEMKDCRKYMEFFYIHSMEELEEGYYGILEPVTREKAVGRNVLVVMPGVAFDSSCHRIGYGGGFYDAYLRRHADYRTIALAYSIQCLEQIPCMEHDICPEIILTEKESYTC</sequence>
<dbReference type="EMBL" id="JABACJ020000012">
    <property type="protein sequence ID" value="MBU3876788.1"/>
    <property type="molecule type" value="Genomic_DNA"/>
</dbReference>
<dbReference type="EC" id="6.3.3.2" evidence="1"/>
<dbReference type="PANTHER" id="PTHR23407">
    <property type="entry name" value="ATPASE INHIBITOR/5-FORMYLTETRAHYDROFOLATE CYCLO-LIGASE"/>
    <property type="match status" value="1"/>
</dbReference>
<dbReference type="Pfam" id="PF01812">
    <property type="entry name" value="5-FTHF_cyc-lig"/>
    <property type="match status" value="1"/>
</dbReference>
<comment type="caution">
    <text evidence="2">The sequence shown here is derived from an EMBL/GenBank/DDBJ whole genome shotgun (WGS) entry which is preliminary data.</text>
</comment>
<dbReference type="PIRSF" id="PIRSF006806">
    <property type="entry name" value="FTHF_cligase"/>
    <property type="match status" value="1"/>
</dbReference>
<proteinExistence type="inferred from homology"/>
<dbReference type="NCBIfam" id="TIGR02727">
    <property type="entry name" value="MTHFS_bact"/>
    <property type="match status" value="1"/>
</dbReference>